<dbReference type="InterPro" id="IPR048954">
    <property type="entry name" value="PorZ_N"/>
</dbReference>
<dbReference type="Gene3D" id="2.60.40.4070">
    <property type="match status" value="1"/>
</dbReference>
<feature type="chain" id="PRO_5021028230" evidence="2">
    <location>
        <begin position="21"/>
        <end position="756"/>
    </location>
</feature>
<dbReference type="InterPro" id="IPR011047">
    <property type="entry name" value="Quinoprotein_ADH-like_sf"/>
</dbReference>
<dbReference type="InterPro" id="IPR015943">
    <property type="entry name" value="WD40/YVTN_repeat-like_dom_sf"/>
</dbReference>
<keyword evidence="1 2" id="KW-0732">Signal</keyword>
<evidence type="ECO:0000313" key="4">
    <source>
        <dbReference type="EMBL" id="RXG22140.1"/>
    </source>
</evidence>
<dbReference type="InterPro" id="IPR026444">
    <property type="entry name" value="Secre_tail"/>
</dbReference>
<dbReference type="EMBL" id="QOVM01000004">
    <property type="protein sequence ID" value="RXG22140.1"/>
    <property type="molecule type" value="Genomic_DNA"/>
</dbReference>
<dbReference type="NCBIfam" id="TIGR04183">
    <property type="entry name" value="Por_Secre_tail"/>
    <property type="match status" value="1"/>
</dbReference>
<dbReference type="Gene3D" id="2.130.10.10">
    <property type="entry name" value="YVTN repeat-like/Quinoprotein amine dehydrogenase"/>
    <property type="match status" value="3"/>
</dbReference>
<sequence>MFKKLLIVLVFACSFFCVQGQDYYSLWTGHFSYNSIVSIAAGDREVYVASQNSVFSYSLSTNETKTYSTIDGLTGELISTVYYSASTGILFVGYYSGLIDLILPDGTVSTLVAIRDKPVILPSEKAINHFYENENILYIATGFGISLFDLDRLEFKDSYFIGNNGTRLPILQTIIFEDFIYAASPTGGLRRAKAAADNLIDFKNWETIDSQGWLGLQRVATTLFGVRSDQTLQQLSSDSFSTIANFVGVPKQIGANEDELLITFENEIQTYSSQGTLKETIYTSPQYFSGYNAAIKFDGAFYIGTAQNGLLITSSSSIDKALAIIPEGPLRNDPFNIEAAFGELWVVFGDYSDAYNPYPLKQRGVSNLREETWLNIPYSELLGANNITNITFNPDDASQVFLSSYNSGLLELNDKVPVRLYNETNSGLSEVPSNPTDVRINGAAFDVSGNLWMTNSLVKNGLAKKEGAVIQGISVADILPDFDEINAYTEVVTDRRGNVYFGTSNRGLIGYNPQSKSFIRLDENRSNLPSNAILSLAIDLNGSLWIGTAAGLRILTSPAQMFDEPDIQTRKIIIEDNGVAVELLGEQVIRTIAVDGNNNKWVGTVGSGAFYFTSNGLETLKQFGTNNSPLPSNNIQDITIDDQSGEVYFATALGLVSYRGSAVAAKETLEDARVFPNPVRPDYSGLVTLDGLTENATIKITDLNGNLVYEEESEGGSIQWDTTAFGKYKVASGVYFILITAEDAVETKIIKLMIIR</sequence>
<name>A0A4Q0P683_9FLAO</name>
<dbReference type="AlphaFoldDB" id="A0A4Q0P683"/>
<protein>
    <submittedName>
        <fullName evidence="4">Putative secreted protein (Por secretion system target)</fullName>
    </submittedName>
</protein>
<accession>A0A4Q0P683</accession>
<feature type="domain" description="PorZ N-terminal beta-propeller" evidence="3">
    <location>
        <begin position="46"/>
        <end position="206"/>
    </location>
</feature>
<keyword evidence="5" id="KW-1185">Reference proteome</keyword>
<organism evidence="4 5">
    <name type="scientific">Leeuwenhoekiella aequorea</name>
    <dbReference type="NCBI Taxonomy" id="283736"/>
    <lineage>
        <taxon>Bacteria</taxon>
        <taxon>Pseudomonadati</taxon>
        <taxon>Bacteroidota</taxon>
        <taxon>Flavobacteriia</taxon>
        <taxon>Flavobacteriales</taxon>
        <taxon>Flavobacteriaceae</taxon>
        <taxon>Leeuwenhoekiella</taxon>
    </lineage>
</organism>
<evidence type="ECO:0000313" key="5">
    <source>
        <dbReference type="Proteomes" id="UP000289238"/>
    </source>
</evidence>
<evidence type="ECO:0000256" key="2">
    <source>
        <dbReference type="SAM" id="SignalP"/>
    </source>
</evidence>
<evidence type="ECO:0000259" key="3">
    <source>
        <dbReference type="Pfam" id="PF21544"/>
    </source>
</evidence>
<reference evidence="4 5" key="1">
    <citation type="submission" date="2018-07" db="EMBL/GenBank/DDBJ databases">
        <title>Leeuwenhoekiella genomics.</title>
        <authorList>
            <person name="Tahon G."/>
            <person name="Willems A."/>
        </authorList>
    </citation>
    <scope>NUCLEOTIDE SEQUENCE [LARGE SCALE GENOMIC DNA]</scope>
    <source>
        <strain evidence="4 5">LMG 22550</strain>
    </source>
</reference>
<dbReference type="Proteomes" id="UP000289238">
    <property type="component" value="Unassembled WGS sequence"/>
</dbReference>
<dbReference type="RefSeq" id="WP_128758035.1">
    <property type="nucleotide sequence ID" value="NZ_QOVM01000004.1"/>
</dbReference>
<proteinExistence type="predicted"/>
<dbReference type="Pfam" id="PF21544">
    <property type="entry name" value="PorZ_N_b_propeller"/>
    <property type="match status" value="1"/>
</dbReference>
<gene>
    <name evidence="4" type="ORF">DSM00_2205</name>
</gene>
<feature type="signal peptide" evidence="2">
    <location>
        <begin position="1"/>
        <end position="20"/>
    </location>
</feature>
<dbReference type="SUPFAM" id="SSF101898">
    <property type="entry name" value="NHL repeat"/>
    <property type="match status" value="1"/>
</dbReference>
<dbReference type="SUPFAM" id="SSF50998">
    <property type="entry name" value="Quinoprotein alcohol dehydrogenase-like"/>
    <property type="match status" value="1"/>
</dbReference>
<comment type="caution">
    <text evidence="4">The sequence shown here is derived from an EMBL/GenBank/DDBJ whole genome shotgun (WGS) entry which is preliminary data.</text>
</comment>
<evidence type="ECO:0000256" key="1">
    <source>
        <dbReference type="ARBA" id="ARBA00022729"/>
    </source>
</evidence>
<dbReference type="OrthoDB" id="9807410at2"/>